<proteinExistence type="predicted"/>
<name>A0A834EUT9_ORYME</name>
<feature type="non-terminal residue" evidence="1">
    <location>
        <position position="1"/>
    </location>
</feature>
<accession>A0A834EUT9</accession>
<dbReference type="Proteomes" id="UP000646548">
    <property type="component" value="Unassembled WGS sequence"/>
</dbReference>
<protein>
    <submittedName>
        <fullName evidence="1">Uncharacterized protein</fullName>
    </submittedName>
</protein>
<sequence>YLIAMPRPPNVPAPSDAVSWQQLLLKLAASRQSLSVFWEDFVGRSQMLLISASCCRSSLVGADYSSHTWGQRQYYSSRVHASIPSTRFEYSHRVFGPS</sequence>
<comment type="caution">
    <text evidence="1">The sequence shown here is derived from an EMBL/GenBank/DDBJ whole genome shotgun (WGS) entry which is preliminary data.</text>
</comment>
<evidence type="ECO:0000313" key="1">
    <source>
        <dbReference type="EMBL" id="KAF6714485.1"/>
    </source>
</evidence>
<dbReference type="AlphaFoldDB" id="A0A834EUT9"/>
<gene>
    <name evidence="1" type="ORF">FQA47_018625</name>
</gene>
<evidence type="ECO:0000313" key="2">
    <source>
        <dbReference type="Proteomes" id="UP000646548"/>
    </source>
</evidence>
<dbReference type="EMBL" id="WKFB01001239">
    <property type="protein sequence ID" value="KAF6714485.1"/>
    <property type="molecule type" value="Genomic_DNA"/>
</dbReference>
<organism evidence="1 2">
    <name type="scientific">Oryzias melastigma</name>
    <name type="common">Marine medaka</name>
    <dbReference type="NCBI Taxonomy" id="30732"/>
    <lineage>
        <taxon>Eukaryota</taxon>
        <taxon>Metazoa</taxon>
        <taxon>Chordata</taxon>
        <taxon>Craniata</taxon>
        <taxon>Vertebrata</taxon>
        <taxon>Euteleostomi</taxon>
        <taxon>Actinopterygii</taxon>
        <taxon>Neopterygii</taxon>
        <taxon>Teleostei</taxon>
        <taxon>Neoteleostei</taxon>
        <taxon>Acanthomorphata</taxon>
        <taxon>Ovalentaria</taxon>
        <taxon>Atherinomorphae</taxon>
        <taxon>Beloniformes</taxon>
        <taxon>Adrianichthyidae</taxon>
        <taxon>Oryziinae</taxon>
        <taxon>Oryzias</taxon>
    </lineage>
</organism>
<reference evidence="1" key="1">
    <citation type="journal article" name="BMC Genomics">
        <title>Long-read sequencing and de novo genome assembly of marine medaka (Oryzias melastigma).</title>
        <authorList>
            <person name="Liang P."/>
            <person name="Saqib H.S.A."/>
            <person name="Ni X."/>
            <person name="Shen Y."/>
        </authorList>
    </citation>
    <scope>NUCLEOTIDE SEQUENCE</scope>
    <source>
        <strain evidence="1">Bigg-433</strain>
    </source>
</reference>